<reference evidence="1" key="2">
    <citation type="journal article" date="2015" name="Data Brief">
        <title>Shoot transcriptome of the giant reed, Arundo donax.</title>
        <authorList>
            <person name="Barrero R.A."/>
            <person name="Guerrero F.D."/>
            <person name="Moolhuijzen P."/>
            <person name="Goolsby J.A."/>
            <person name="Tidwell J."/>
            <person name="Bellgard S.E."/>
            <person name="Bellgard M.I."/>
        </authorList>
    </citation>
    <scope>NUCLEOTIDE SEQUENCE</scope>
    <source>
        <tissue evidence="1">Shoot tissue taken approximately 20 cm above the soil surface</tissue>
    </source>
</reference>
<sequence length="80" mass="9612">MFPHISIQTYVISRVFIFQTVLHCKSFFKFWDLTEFSSCFFLDLNHYNIQPKKPKSKWTLSFKAEQPMYYGPALEHLNCP</sequence>
<dbReference type="EMBL" id="GBRH01166195">
    <property type="protein sequence ID" value="JAE31701.1"/>
    <property type="molecule type" value="Transcribed_RNA"/>
</dbReference>
<dbReference type="AlphaFoldDB" id="A0A0A9HA31"/>
<proteinExistence type="predicted"/>
<name>A0A0A9HA31_ARUDO</name>
<organism evidence="1">
    <name type="scientific">Arundo donax</name>
    <name type="common">Giant reed</name>
    <name type="synonym">Donax arundinaceus</name>
    <dbReference type="NCBI Taxonomy" id="35708"/>
    <lineage>
        <taxon>Eukaryota</taxon>
        <taxon>Viridiplantae</taxon>
        <taxon>Streptophyta</taxon>
        <taxon>Embryophyta</taxon>
        <taxon>Tracheophyta</taxon>
        <taxon>Spermatophyta</taxon>
        <taxon>Magnoliopsida</taxon>
        <taxon>Liliopsida</taxon>
        <taxon>Poales</taxon>
        <taxon>Poaceae</taxon>
        <taxon>PACMAD clade</taxon>
        <taxon>Arundinoideae</taxon>
        <taxon>Arundineae</taxon>
        <taxon>Arundo</taxon>
    </lineage>
</organism>
<evidence type="ECO:0000313" key="1">
    <source>
        <dbReference type="EMBL" id="JAE31701.1"/>
    </source>
</evidence>
<reference evidence="1" key="1">
    <citation type="submission" date="2014-09" db="EMBL/GenBank/DDBJ databases">
        <authorList>
            <person name="Magalhaes I.L.F."/>
            <person name="Oliveira U."/>
            <person name="Santos F.R."/>
            <person name="Vidigal T.H.D.A."/>
            <person name="Brescovit A.D."/>
            <person name="Santos A.J."/>
        </authorList>
    </citation>
    <scope>NUCLEOTIDE SEQUENCE</scope>
    <source>
        <tissue evidence="1">Shoot tissue taken approximately 20 cm above the soil surface</tissue>
    </source>
</reference>
<accession>A0A0A9HA31</accession>
<protein>
    <submittedName>
        <fullName evidence="1">Uncharacterized protein</fullName>
    </submittedName>
</protein>